<sequence length="335" mass="37013">MHNKFLIIACGILLIGGVLAGVFLLACGDDWCFVTKWQKVRAAESFDRCASLGFPVTESYPRQCRASDKTFTETIVPLSSTTVLKGKQMNEKVRLSEPFSHALIKSPLSIRGEARGNWYFEASFPVRLLDANGKELAIVHAQAKDEWMTPEFVPYSAELTFNPPTTKTGTLILRKDNPSGLPEHDDSLTVPVRFALFQSSGGLMRNVDLYYYSAKNDLDASGNAQCTKNGLAPVERTIPSTKTPIQDTLRLFFVGLIEENERQSGISTDYPLSGFVFKSATLKDGIVTLEFSDPLNLTSGGACRAAVLWMQIEATVEQFPEVKGVRFVPPELFQP</sequence>
<dbReference type="EMBL" id="MHLL01000063">
    <property type="protein sequence ID" value="OGZ07275.1"/>
    <property type="molecule type" value="Genomic_DNA"/>
</dbReference>
<dbReference type="InterPro" id="IPR018911">
    <property type="entry name" value="Gmad2_Ig-like_dom"/>
</dbReference>
<evidence type="ECO:0000259" key="2">
    <source>
        <dbReference type="Pfam" id="PF10648"/>
    </source>
</evidence>
<dbReference type="PROSITE" id="PS51257">
    <property type="entry name" value="PROKAR_LIPOPROTEIN"/>
    <property type="match status" value="1"/>
</dbReference>
<feature type="domain" description="GerMN" evidence="1">
    <location>
        <begin position="209"/>
        <end position="327"/>
    </location>
</feature>
<organism evidence="3 4">
    <name type="scientific">Candidatus Lloydbacteria bacterium RIFCSPHIGHO2_02_FULL_50_13</name>
    <dbReference type="NCBI Taxonomy" id="1798661"/>
    <lineage>
        <taxon>Bacteria</taxon>
        <taxon>Candidatus Lloydiibacteriota</taxon>
    </lineage>
</organism>
<accession>A0A1G2D0W2</accession>
<feature type="domain" description="Bacterial spore germination immunoglobulin-like" evidence="2">
    <location>
        <begin position="93"/>
        <end position="179"/>
    </location>
</feature>
<comment type="caution">
    <text evidence="3">The sequence shown here is derived from an EMBL/GenBank/DDBJ whole genome shotgun (WGS) entry which is preliminary data.</text>
</comment>
<dbReference type="AlphaFoldDB" id="A0A1G2D0W2"/>
<name>A0A1G2D0W2_9BACT</name>
<evidence type="ECO:0000259" key="1">
    <source>
        <dbReference type="Pfam" id="PF10646"/>
    </source>
</evidence>
<evidence type="ECO:0000313" key="3">
    <source>
        <dbReference type="EMBL" id="OGZ07275.1"/>
    </source>
</evidence>
<dbReference type="Pfam" id="PF10648">
    <property type="entry name" value="Gmad2"/>
    <property type="match status" value="1"/>
</dbReference>
<dbReference type="STRING" id="1798661.A3D65_02145"/>
<gene>
    <name evidence="3" type="ORF">A3D65_02145</name>
</gene>
<evidence type="ECO:0000313" key="4">
    <source>
        <dbReference type="Proteomes" id="UP000177996"/>
    </source>
</evidence>
<proteinExistence type="predicted"/>
<reference evidence="3 4" key="1">
    <citation type="journal article" date="2016" name="Nat. Commun.">
        <title>Thousands of microbial genomes shed light on interconnected biogeochemical processes in an aquifer system.</title>
        <authorList>
            <person name="Anantharaman K."/>
            <person name="Brown C.T."/>
            <person name="Hug L.A."/>
            <person name="Sharon I."/>
            <person name="Castelle C.J."/>
            <person name="Probst A.J."/>
            <person name="Thomas B.C."/>
            <person name="Singh A."/>
            <person name="Wilkins M.J."/>
            <person name="Karaoz U."/>
            <person name="Brodie E.L."/>
            <person name="Williams K.H."/>
            <person name="Hubbard S.S."/>
            <person name="Banfield J.F."/>
        </authorList>
    </citation>
    <scope>NUCLEOTIDE SEQUENCE [LARGE SCALE GENOMIC DNA]</scope>
</reference>
<protein>
    <submittedName>
        <fullName evidence="3">Uncharacterized protein</fullName>
    </submittedName>
</protein>
<dbReference type="Proteomes" id="UP000177996">
    <property type="component" value="Unassembled WGS sequence"/>
</dbReference>
<dbReference type="Pfam" id="PF10646">
    <property type="entry name" value="Germane"/>
    <property type="match status" value="1"/>
</dbReference>
<dbReference type="InterPro" id="IPR019606">
    <property type="entry name" value="GerMN"/>
</dbReference>